<evidence type="ECO:0000313" key="2">
    <source>
        <dbReference type="Proteomes" id="UP000559117"/>
    </source>
</evidence>
<dbReference type="GO" id="GO:0005829">
    <property type="term" value="C:cytosol"/>
    <property type="evidence" value="ECO:0007669"/>
    <property type="project" value="TreeGrafter"/>
</dbReference>
<dbReference type="EMBL" id="JACHFH010000002">
    <property type="protein sequence ID" value="MBB5335139.1"/>
    <property type="molecule type" value="Genomic_DNA"/>
</dbReference>
<dbReference type="AlphaFoldDB" id="A0A840UDP6"/>
<proteinExistence type="predicted"/>
<dbReference type="RefSeq" id="WP_183858962.1">
    <property type="nucleotide sequence ID" value="NZ_JACHFH010000002.1"/>
</dbReference>
<dbReference type="PANTHER" id="PTHR10000:SF8">
    <property type="entry name" value="HAD SUPERFAMILY HYDROLASE-LIKE, TYPE 3"/>
    <property type="match status" value="1"/>
</dbReference>
<dbReference type="Proteomes" id="UP000559117">
    <property type="component" value="Unassembled WGS sequence"/>
</dbReference>
<dbReference type="CDD" id="cd07516">
    <property type="entry name" value="HAD_Pase"/>
    <property type="match status" value="1"/>
</dbReference>
<dbReference type="InterPro" id="IPR000150">
    <property type="entry name" value="Cof"/>
</dbReference>
<dbReference type="GO" id="GO:0016791">
    <property type="term" value="F:phosphatase activity"/>
    <property type="evidence" value="ECO:0007669"/>
    <property type="project" value="TreeGrafter"/>
</dbReference>
<name>A0A840UDP6_9FIRM</name>
<sequence>MAIKLIISDLDGTLLNTKKLVSTATIAAFAEASKQKVASSIATGRMHMAASFFGKTIGSNVPVISCNGTMIRDINTDEAIYEEYIDDTVSEDLLAFLYAHNIYCSWYIGTQIYAPYFSWDMFPGYRTVKNFTINELGADYKNYTKNITQIVLRSEENIPTDLLNTLTDKYQTAVKFQQNTGYTIDITPPHINKAIGVKRLGEYLGITKDEIMVLGDGDNDIDMLKYAGLSVATENAIPEAKGAASFVTDSCDNDGVAKAVLKVLHNNI</sequence>
<dbReference type="GO" id="GO:0000287">
    <property type="term" value="F:magnesium ion binding"/>
    <property type="evidence" value="ECO:0007669"/>
    <property type="project" value="TreeGrafter"/>
</dbReference>
<dbReference type="InterPro" id="IPR036412">
    <property type="entry name" value="HAD-like_sf"/>
</dbReference>
<dbReference type="Pfam" id="PF08282">
    <property type="entry name" value="Hydrolase_3"/>
    <property type="match status" value="1"/>
</dbReference>
<gene>
    <name evidence="1" type="ORF">HNR32_000253</name>
</gene>
<evidence type="ECO:0000313" key="1">
    <source>
        <dbReference type="EMBL" id="MBB5335139.1"/>
    </source>
</evidence>
<dbReference type="SFLD" id="SFLDS00003">
    <property type="entry name" value="Haloacid_Dehalogenase"/>
    <property type="match status" value="1"/>
</dbReference>
<dbReference type="Gene3D" id="3.40.50.1000">
    <property type="entry name" value="HAD superfamily/HAD-like"/>
    <property type="match status" value="1"/>
</dbReference>
<reference evidence="1 2" key="1">
    <citation type="submission" date="2020-08" db="EMBL/GenBank/DDBJ databases">
        <title>Genomic Encyclopedia of Type Strains, Phase IV (KMG-IV): sequencing the most valuable type-strain genomes for metagenomic binning, comparative biology and taxonomic classification.</title>
        <authorList>
            <person name="Goeker M."/>
        </authorList>
    </citation>
    <scope>NUCLEOTIDE SEQUENCE [LARGE SCALE GENOMIC DNA]</scope>
    <source>
        <strain evidence="1 2">DSM 24661</strain>
    </source>
</reference>
<accession>A0A840UDP6</accession>
<dbReference type="SUPFAM" id="SSF56784">
    <property type="entry name" value="HAD-like"/>
    <property type="match status" value="1"/>
</dbReference>
<dbReference type="SFLD" id="SFLDG01140">
    <property type="entry name" value="C2.B:_Phosphomannomutase_and_P"/>
    <property type="match status" value="1"/>
</dbReference>
<dbReference type="NCBIfam" id="TIGR01484">
    <property type="entry name" value="HAD-SF-IIB"/>
    <property type="match status" value="1"/>
</dbReference>
<dbReference type="PROSITE" id="PS01228">
    <property type="entry name" value="COF_1"/>
    <property type="match status" value="1"/>
</dbReference>
<dbReference type="Gene3D" id="3.30.1240.10">
    <property type="match status" value="1"/>
</dbReference>
<protein>
    <submittedName>
        <fullName evidence="1">Uncharacterized protein</fullName>
    </submittedName>
</protein>
<comment type="caution">
    <text evidence="1">The sequence shown here is derived from an EMBL/GenBank/DDBJ whole genome shotgun (WGS) entry which is preliminary data.</text>
</comment>
<dbReference type="InterPro" id="IPR006379">
    <property type="entry name" value="HAD-SF_hydro_IIB"/>
</dbReference>
<keyword evidence="2" id="KW-1185">Reference proteome</keyword>
<dbReference type="PANTHER" id="PTHR10000">
    <property type="entry name" value="PHOSPHOSERINE PHOSPHATASE"/>
    <property type="match status" value="1"/>
</dbReference>
<organism evidence="1 2">
    <name type="scientific">Pectinatus brassicae</name>
    <dbReference type="NCBI Taxonomy" id="862415"/>
    <lineage>
        <taxon>Bacteria</taxon>
        <taxon>Bacillati</taxon>
        <taxon>Bacillota</taxon>
        <taxon>Negativicutes</taxon>
        <taxon>Selenomonadales</taxon>
        <taxon>Selenomonadaceae</taxon>
        <taxon>Pectinatus</taxon>
    </lineage>
</organism>
<dbReference type="InterPro" id="IPR023214">
    <property type="entry name" value="HAD_sf"/>
</dbReference>
<dbReference type="NCBIfam" id="TIGR00099">
    <property type="entry name" value="Cof-subfamily"/>
    <property type="match status" value="1"/>
</dbReference>